<evidence type="ECO:0000313" key="5">
    <source>
        <dbReference type="Proteomes" id="UP001212602"/>
    </source>
</evidence>
<dbReference type="InterPro" id="IPR051010">
    <property type="entry name" value="BCAA_transport"/>
</dbReference>
<name>A0AAE3NA86_9BURK</name>
<keyword evidence="2" id="KW-0732">Signal</keyword>
<dbReference type="AlphaFoldDB" id="A0AAE3NA86"/>
<dbReference type="InterPro" id="IPR028082">
    <property type="entry name" value="Peripla_BP_I"/>
</dbReference>
<reference evidence="4" key="1">
    <citation type="submission" date="2023-01" db="EMBL/GenBank/DDBJ databases">
        <title>Xenophilus mangrovi sp. nov., isolated from soil of Mangrove nature reserve.</title>
        <authorList>
            <person name="Xu S."/>
            <person name="Liu Z."/>
            <person name="Xu Y."/>
        </authorList>
    </citation>
    <scope>NUCLEOTIDE SEQUENCE</scope>
    <source>
        <strain evidence="4">YW8</strain>
    </source>
</reference>
<accession>A0AAE3NA86</accession>
<dbReference type="EMBL" id="JAQIPB010000002">
    <property type="protein sequence ID" value="MDA7416009.1"/>
    <property type="molecule type" value="Genomic_DNA"/>
</dbReference>
<dbReference type="Proteomes" id="UP001212602">
    <property type="component" value="Unassembled WGS sequence"/>
</dbReference>
<dbReference type="PANTHER" id="PTHR30483">
    <property type="entry name" value="LEUCINE-SPECIFIC-BINDING PROTEIN"/>
    <property type="match status" value="1"/>
</dbReference>
<comment type="similarity">
    <text evidence="1">Belongs to the leucine-binding protein family.</text>
</comment>
<dbReference type="PANTHER" id="PTHR30483:SF6">
    <property type="entry name" value="PERIPLASMIC BINDING PROTEIN OF ABC TRANSPORTER FOR NATURAL AMINO ACIDS"/>
    <property type="match status" value="1"/>
</dbReference>
<keyword evidence="5" id="KW-1185">Reference proteome</keyword>
<dbReference type="Pfam" id="PF13458">
    <property type="entry name" value="Peripla_BP_6"/>
    <property type="match status" value="1"/>
</dbReference>
<proteinExistence type="inferred from homology"/>
<evidence type="ECO:0000256" key="2">
    <source>
        <dbReference type="ARBA" id="ARBA00022729"/>
    </source>
</evidence>
<evidence type="ECO:0000259" key="3">
    <source>
        <dbReference type="Pfam" id="PF13458"/>
    </source>
</evidence>
<organism evidence="4 5">
    <name type="scientific">Xenophilus arseniciresistens</name>
    <dbReference type="NCBI Taxonomy" id="1283306"/>
    <lineage>
        <taxon>Bacteria</taxon>
        <taxon>Pseudomonadati</taxon>
        <taxon>Pseudomonadota</taxon>
        <taxon>Betaproteobacteria</taxon>
        <taxon>Burkholderiales</taxon>
        <taxon>Comamonadaceae</taxon>
        <taxon>Xenophilus</taxon>
    </lineage>
</organism>
<dbReference type="InterPro" id="IPR028081">
    <property type="entry name" value="Leu-bd"/>
</dbReference>
<protein>
    <submittedName>
        <fullName evidence="4">Branched-chain amino acid ABC transporter substrate-binding protein</fullName>
    </submittedName>
</protein>
<dbReference type="SUPFAM" id="SSF53822">
    <property type="entry name" value="Periplasmic binding protein-like I"/>
    <property type="match status" value="1"/>
</dbReference>
<comment type="caution">
    <text evidence="4">The sequence shown here is derived from an EMBL/GenBank/DDBJ whole genome shotgun (WGS) entry which is preliminary data.</text>
</comment>
<gene>
    <name evidence="4" type="ORF">PGB34_06485</name>
</gene>
<dbReference type="CDD" id="cd06329">
    <property type="entry name" value="PBP1_SBP-like"/>
    <property type="match status" value="1"/>
</dbReference>
<sequence length="392" mass="42359">MAEKVRIAYIDPLSGPFAETGINVLRSWQLVAEIANRENWAPGHSFEVVGFDNKANPQESLAMLKSASDNGFRYIAQGFGSGSALALVDALNKHNQRNPGKEIVYFNTSAGDPDLTGAKCSFWHFSLDSNADVKMNAMAELIASNKAIKRVYLLNPNYALGQQVSRAAKEQLPAKRADIEIVGDDLHPFGQVKDFAPYVAKVAAAKPDIVITASAGADLALLLKSSRDYNLAPPIYTYYAVAPGMAVSMGAGAAGKVRAMPYWHANDGNAASDAVVEAFRAKFNDDYFVSTTYTGMRLLAQGIVKARSTDPTQVAFAMEDMQVDSLNGKVTLRKADHQVLQPLFAVTWAKAGGTGMRYDLGKTGHGWRTDERLPAEKVTLPTTCSMKRPSAS</sequence>
<feature type="domain" description="Leucine-binding protein" evidence="3">
    <location>
        <begin position="4"/>
        <end position="352"/>
    </location>
</feature>
<evidence type="ECO:0000256" key="1">
    <source>
        <dbReference type="ARBA" id="ARBA00010062"/>
    </source>
</evidence>
<evidence type="ECO:0000313" key="4">
    <source>
        <dbReference type="EMBL" id="MDA7416009.1"/>
    </source>
</evidence>
<dbReference type="Gene3D" id="3.40.50.2300">
    <property type="match status" value="2"/>
</dbReference>